<accession>A0AAE7Q5F4</accession>
<dbReference type="EMBL" id="CP079981">
    <property type="protein sequence ID" value="QYA43357.1"/>
    <property type="molecule type" value="Genomic_DNA"/>
</dbReference>
<evidence type="ECO:0000313" key="1">
    <source>
        <dbReference type="EMBL" id="QYA43357.1"/>
    </source>
</evidence>
<dbReference type="AlphaFoldDB" id="A0AAE7Q5F4"/>
<evidence type="ECO:0000313" key="2">
    <source>
        <dbReference type="Proteomes" id="UP000826802"/>
    </source>
</evidence>
<proteinExistence type="predicted"/>
<keyword evidence="2" id="KW-1185">Reference proteome</keyword>
<sequence>MKLFGDLKCSNCGKLIEKNEVFYPEIKNTGLNGITNLKSWLSQHKIYCSSCFKN</sequence>
<reference evidence="1 2" key="1">
    <citation type="submission" date="2021-07" db="EMBL/GenBank/DDBJ databases">
        <title>Prevalence and characterization of methicillin-resistant Macrococcus spp. in food producing animals and meat in Switzerland in 2019.</title>
        <authorList>
            <person name="Keller J.E."/>
            <person name="Schwendener S."/>
            <person name="Neuenschwander J."/>
            <person name="Overesch G."/>
            <person name="Perreten V."/>
        </authorList>
    </citation>
    <scope>NUCLEOTIDE SEQUENCE [LARGE SCALE GENOMIC DNA]</scope>
    <source>
        <strain evidence="1 2">19Msa0936</strain>
    </source>
</reference>
<dbReference type="GeneID" id="99097376"/>
<protein>
    <recommendedName>
        <fullName evidence="3">Fe3+ hydroxamate ABC transporter substrate-binding protein</fullName>
    </recommendedName>
</protein>
<name>A0AAE7Q5F4_9STAP</name>
<gene>
    <name evidence="1" type="ORF">KYI11_05470</name>
</gene>
<dbReference type="Proteomes" id="UP000826802">
    <property type="component" value="Chromosome"/>
</dbReference>
<dbReference type="RefSeq" id="WP_096076793.1">
    <property type="nucleotide sequence ID" value="NZ_CP054482.1"/>
</dbReference>
<organism evidence="1 2">
    <name type="scientific">Macrococcoides bohemicum</name>
    <dbReference type="NCBI Taxonomy" id="1903056"/>
    <lineage>
        <taxon>Bacteria</taxon>
        <taxon>Bacillati</taxon>
        <taxon>Bacillota</taxon>
        <taxon>Bacilli</taxon>
        <taxon>Bacillales</taxon>
        <taxon>Staphylococcaceae</taxon>
        <taxon>Macrococcoides</taxon>
    </lineage>
</organism>
<evidence type="ECO:0008006" key="3">
    <source>
        <dbReference type="Google" id="ProtNLM"/>
    </source>
</evidence>